<keyword evidence="14" id="KW-1185">Reference proteome</keyword>
<dbReference type="RefSeq" id="WP_252772154.1">
    <property type="nucleotide sequence ID" value="NZ_JAMXMC010000018.1"/>
</dbReference>
<keyword evidence="10" id="KW-0732">Signal</keyword>
<dbReference type="Pfam" id="PF07715">
    <property type="entry name" value="Plug"/>
    <property type="match status" value="1"/>
</dbReference>
<keyword evidence="8 9" id="KW-0998">Cell outer membrane</keyword>
<evidence type="ECO:0000256" key="10">
    <source>
        <dbReference type="SAM" id="SignalP"/>
    </source>
</evidence>
<feature type="domain" description="TonB-dependent transporter Oar-like beta-barrel" evidence="12">
    <location>
        <begin position="329"/>
        <end position="602"/>
    </location>
</feature>
<evidence type="ECO:0000259" key="11">
    <source>
        <dbReference type="Pfam" id="PF07715"/>
    </source>
</evidence>
<evidence type="ECO:0000256" key="4">
    <source>
        <dbReference type="ARBA" id="ARBA00022452"/>
    </source>
</evidence>
<evidence type="ECO:0000313" key="14">
    <source>
        <dbReference type="Proteomes" id="UP001204851"/>
    </source>
</evidence>
<gene>
    <name evidence="13" type="ORF">M0L44_21100</name>
</gene>
<dbReference type="InterPro" id="IPR013784">
    <property type="entry name" value="Carb-bd-like_fold"/>
</dbReference>
<evidence type="ECO:0000259" key="12">
    <source>
        <dbReference type="Pfam" id="PF25183"/>
    </source>
</evidence>
<dbReference type="InterPro" id="IPR036942">
    <property type="entry name" value="Beta-barrel_TonB_sf"/>
</dbReference>
<sequence length="1033" mass="111474">MAQTRKSSTLWRRSAIAVAVGLSVVSGASFAQSNATGNIYGQVSVAAGSSILIENAATGVKRTLTPDASGRFVASSLPTGTYKVTLMRDGKVISVTENVEVSLGQGREVFFADTAATQTVQVVGKVAQIDMSSTTNGATFTAKQLAALPIAHDVNAIIQLAPNTTTADPRYSGGASMGGGAPSENSYYINGFPVTNPLTQLGAAELPFGAIQEAQVLTGGFGAEFGRSIGGVVNIITKSGTNNWEGGVQASVTPNGLRGKARDIYYPKTGYNPDTDGLIYRKRSDNTEDEYSLGAYVGGPLIEDTLFMFVAAERLQSNRGTAGYVADPANNPVGTWTKSENTNDRYLAKFDWNITSDHHLELSLVGDRYYNTEKLSTYDYSTGKHSTDYGAAANYTNVDGTNDGVGAASQILKYTGYLTDDLTATALYGQSKTQHINSFEGVDVNSNIRQVVLNTPSAAAPGLTYNNPYPFDYGTQVLAPGSEDTVKSLRLDLEYRMGDHSLRGGLDQVRLKSKAAGITYAGGGLLRYYSTTDPNLVPTGMTTSVGAGGALTDGTNYYYGRDQIFNDVTDAESNQSAQYIEDKWQVTKNLQLIGGLRHEAYENKNGDGKVFLKVKDQIHPRLAFTWDLDGDSSTKIYGSAGRYGVQIPTHLAVRGASRSTFTRQYFTYTGVDANGQPIGRVDLGDPYSSNNEYGQPKDYKTVAAQDLKPNSQDELTLGIEKALSDSLTVGGRVTYRKLVATIDDLCDYRPFTQYAIDHGITDANGDPFEVGVNPAPFGCASFNPGQSNTFLVDYKGDGNYTKVKLSKEDLGFDSAKRTYFAVDLFAEHPYKDGWYGKVTYTWSQSKGNTEGQTLSDVGQTDVAATQTWDFPALMEGAYGYLPGDRRHQIKAFGFYDLTPEWAIGANLLMASGRPKSCLSNYGGTTDGGDYYGYGSSFHYCSSDGGQTFTYSPRGSKGNLPWDSRIDLNLTYKPDFVKGLSLRADVFNVFNSQVASAIDEQQMEQDAVSNTYGRVIGYTPARSVKLTASYDVKF</sequence>
<name>A0ABT1BTE4_9BURK</name>
<comment type="subcellular location">
    <subcellularLocation>
        <location evidence="1 9">Cell outer membrane</location>
        <topology evidence="1 9">Multi-pass membrane protein</topology>
    </subcellularLocation>
</comment>
<keyword evidence="6 9" id="KW-0472">Membrane</keyword>
<evidence type="ECO:0000256" key="6">
    <source>
        <dbReference type="ARBA" id="ARBA00023136"/>
    </source>
</evidence>
<dbReference type="Pfam" id="PF13620">
    <property type="entry name" value="CarboxypepD_reg"/>
    <property type="match status" value="1"/>
</dbReference>
<feature type="signal peptide" evidence="10">
    <location>
        <begin position="1"/>
        <end position="31"/>
    </location>
</feature>
<keyword evidence="7 13" id="KW-0675">Receptor</keyword>
<dbReference type="Pfam" id="PF25183">
    <property type="entry name" value="OMP_b-brl_4"/>
    <property type="match status" value="1"/>
</dbReference>
<keyword evidence="5 9" id="KW-0812">Transmembrane</keyword>
<evidence type="ECO:0000256" key="2">
    <source>
        <dbReference type="ARBA" id="ARBA00009810"/>
    </source>
</evidence>
<dbReference type="Gene3D" id="2.170.130.10">
    <property type="entry name" value="TonB-dependent receptor, plug domain"/>
    <property type="match status" value="1"/>
</dbReference>
<evidence type="ECO:0000256" key="8">
    <source>
        <dbReference type="ARBA" id="ARBA00023237"/>
    </source>
</evidence>
<dbReference type="InterPro" id="IPR039426">
    <property type="entry name" value="TonB-dep_rcpt-like"/>
</dbReference>
<dbReference type="Gene3D" id="2.40.170.20">
    <property type="entry name" value="TonB-dependent receptor, beta-barrel domain"/>
    <property type="match status" value="1"/>
</dbReference>
<dbReference type="InterPro" id="IPR012910">
    <property type="entry name" value="Plug_dom"/>
</dbReference>
<feature type="chain" id="PRO_5045956271" evidence="10">
    <location>
        <begin position="32"/>
        <end position="1033"/>
    </location>
</feature>
<comment type="similarity">
    <text evidence="2 9">Belongs to the TonB-dependent receptor family.</text>
</comment>
<dbReference type="SUPFAM" id="SSF56935">
    <property type="entry name" value="Porins"/>
    <property type="match status" value="1"/>
</dbReference>
<comment type="caution">
    <text evidence="13">The sequence shown here is derived from an EMBL/GenBank/DDBJ whole genome shotgun (WGS) entry which is preliminary data.</text>
</comment>
<accession>A0ABT1BTE4</accession>
<organism evidence="13 14">
    <name type="scientific">Ideonella oryzae</name>
    <dbReference type="NCBI Taxonomy" id="2937441"/>
    <lineage>
        <taxon>Bacteria</taxon>
        <taxon>Pseudomonadati</taxon>
        <taxon>Pseudomonadota</taxon>
        <taxon>Betaproteobacteria</taxon>
        <taxon>Burkholderiales</taxon>
        <taxon>Sphaerotilaceae</taxon>
        <taxon>Ideonella</taxon>
    </lineage>
</organism>
<evidence type="ECO:0000313" key="13">
    <source>
        <dbReference type="EMBL" id="MCO5979204.1"/>
    </source>
</evidence>
<dbReference type="InterPro" id="IPR057601">
    <property type="entry name" value="Oar-like_b-barrel"/>
</dbReference>
<evidence type="ECO:0000256" key="3">
    <source>
        <dbReference type="ARBA" id="ARBA00022448"/>
    </source>
</evidence>
<dbReference type="PANTHER" id="PTHR30069">
    <property type="entry name" value="TONB-DEPENDENT OUTER MEMBRANE RECEPTOR"/>
    <property type="match status" value="1"/>
</dbReference>
<dbReference type="PROSITE" id="PS52016">
    <property type="entry name" value="TONB_DEPENDENT_REC_3"/>
    <property type="match status" value="1"/>
</dbReference>
<proteinExistence type="inferred from homology"/>
<dbReference type="Proteomes" id="UP001204851">
    <property type="component" value="Unassembled WGS sequence"/>
</dbReference>
<evidence type="ECO:0000256" key="9">
    <source>
        <dbReference type="PROSITE-ProRule" id="PRU01360"/>
    </source>
</evidence>
<keyword evidence="4 9" id="KW-1134">Transmembrane beta strand</keyword>
<keyword evidence="3 9" id="KW-0813">Transport</keyword>
<dbReference type="PANTHER" id="PTHR30069:SF46">
    <property type="entry name" value="OAR PROTEIN"/>
    <property type="match status" value="1"/>
</dbReference>
<evidence type="ECO:0000256" key="1">
    <source>
        <dbReference type="ARBA" id="ARBA00004571"/>
    </source>
</evidence>
<dbReference type="InterPro" id="IPR037066">
    <property type="entry name" value="Plug_dom_sf"/>
</dbReference>
<evidence type="ECO:0000256" key="5">
    <source>
        <dbReference type="ARBA" id="ARBA00022692"/>
    </source>
</evidence>
<protein>
    <submittedName>
        <fullName evidence="13">TonB-dependent receptor</fullName>
    </submittedName>
</protein>
<dbReference type="SUPFAM" id="SSF49452">
    <property type="entry name" value="Starch-binding domain-like"/>
    <property type="match status" value="1"/>
</dbReference>
<evidence type="ECO:0000256" key="7">
    <source>
        <dbReference type="ARBA" id="ARBA00023170"/>
    </source>
</evidence>
<dbReference type="EMBL" id="JAMXMC010000018">
    <property type="protein sequence ID" value="MCO5979204.1"/>
    <property type="molecule type" value="Genomic_DNA"/>
</dbReference>
<reference evidence="13 14" key="1">
    <citation type="submission" date="2022-06" db="EMBL/GenBank/DDBJ databases">
        <title>Ideonella sp. NS12-5 Genome sequencing and assembly.</title>
        <authorList>
            <person name="Jung Y."/>
        </authorList>
    </citation>
    <scope>NUCLEOTIDE SEQUENCE [LARGE SCALE GENOMIC DNA]</scope>
    <source>
        <strain evidence="13 14">NS12-5</strain>
    </source>
</reference>
<feature type="domain" description="TonB-dependent receptor plug" evidence="11">
    <location>
        <begin position="136"/>
        <end position="232"/>
    </location>
</feature>
<dbReference type="Gene3D" id="2.60.40.1120">
    <property type="entry name" value="Carboxypeptidase-like, regulatory domain"/>
    <property type="match status" value="1"/>
</dbReference>